<dbReference type="Proteomes" id="UP000705379">
    <property type="component" value="Unassembled WGS sequence"/>
</dbReference>
<dbReference type="Pfam" id="PF00034">
    <property type="entry name" value="Cytochrom_C"/>
    <property type="match status" value="1"/>
</dbReference>
<dbReference type="Gene3D" id="1.10.760.10">
    <property type="entry name" value="Cytochrome c-like domain"/>
    <property type="match status" value="1"/>
</dbReference>
<dbReference type="RefSeq" id="WP_213215960.1">
    <property type="nucleotide sequence ID" value="NZ_QTKU01000002.1"/>
</dbReference>
<dbReference type="PROSITE" id="PS51007">
    <property type="entry name" value="CYTC"/>
    <property type="match status" value="1"/>
</dbReference>
<keyword evidence="3 6" id="KW-0479">Metal-binding</keyword>
<dbReference type="InterPro" id="IPR036909">
    <property type="entry name" value="Cyt_c-like_dom_sf"/>
</dbReference>
<keyword evidence="1" id="KW-0813">Transport</keyword>
<dbReference type="PANTHER" id="PTHR37823:SF1">
    <property type="entry name" value="CYTOCHROME C-553-LIKE"/>
    <property type="match status" value="1"/>
</dbReference>
<dbReference type="SUPFAM" id="SSF46626">
    <property type="entry name" value="Cytochrome c"/>
    <property type="match status" value="1"/>
</dbReference>
<evidence type="ECO:0000313" key="9">
    <source>
        <dbReference type="Proteomes" id="UP000705379"/>
    </source>
</evidence>
<dbReference type="GO" id="GO:0020037">
    <property type="term" value="F:heme binding"/>
    <property type="evidence" value="ECO:0007669"/>
    <property type="project" value="InterPro"/>
</dbReference>
<feature type="domain" description="Cytochrome c" evidence="7">
    <location>
        <begin position="47"/>
        <end position="133"/>
    </location>
</feature>
<name>A0A944CBR2_9HYPH</name>
<evidence type="ECO:0000256" key="4">
    <source>
        <dbReference type="ARBA" id="ARBA00022982"/>
    </source>
</evidence>
<reference evidence="8" key="1">
    <citation type="submission" date="2018-08" db="EMBL/GenBank/DDBJ databases">
        <authorList>
            <person name="Jin W."/>
            <person name="Wang H."/>
            <person name="Yang Y."/>
            <person name="Li M."/>
            <person name="Liu J."/>
        </authorList>
    </citation>
    <scope>NUCLEOTIDE SEQUENCE</scope>
    <source>
        <strain evidence="8">AESS21</strain>
    </source>
</reference>
<keyword evidence="4" id="KW-0249">Electron transport</keyword>
<accession>A0A944CBR2</accession>
<reference evidence="8" key="2">
    <citation type="journal article" date="2021" name="Microorganisms">
        <title>Bacterial Dimethylsulfoniopropionate Biosynthesis in the East China Sea.</title>
        <authorList>
            <person name="Liu J."/>
            <person name="Zhang Y."/>
            <person name="Liu J."/>
            <person name="Zhong H."/>
            <person name="Williams B.T."/>
            <person name="Zheng Y."/>
            <person name="Curson A.R.J."/>
            <person name="Sun C."/>
            <person name="Sun H."/>
            <person name="Song D."/>
            <person name="Wagner Mackenzie B."/>
            <person name="Bermejo Martinez A."/>
            <person name="Todd J.D."/>
            <person name="Zhang X.H."/>
        </authorList>
    </citation>
    <scope>NUCLEOTIDE SEQUENCE</scope>
    <source>
        <strain evidence="8">AESS21</strain>
    </source>
</reference>
<protein>
    <submittedName>
        <fullName evidence="8">Cytochrome c</fullName>
    </submittedName>
</protein>
<keyword evidence="5 6" id="KW-0408">Iron</keyword>
<evidence type="ECO:0000256" key="5">
    <source>
        <dbReference type="ARBA" id="ARBA00023004"/>
    </source>
</evidence>
<evidence type="ECO:0000313" key="8">
    <source>
        <dbReference type="EMBL" id="MBS8260415.1"/>
    </source>
</evidence>
<gene>
    <name evidence="8" type="ORF">DYI23_09320</name>
</gene>
<evidence type="ECO:0000256" key="2">
    <source>
        <dbReference type="ARBA" id="ARBA00022617"/>
    </source>
</evidence>
<evidence type="ECO:0000256" key="1">
    <source>
        <dbReference type="ARBA" id="ARBA00022448"/>
    </source>
</evidence>
<dbReference type="AlphaFoldDB" id="A0A944CBR2"/>
<organism evidence="8 9">
    <name type="scientific">Roseibium polysiphoniae</name>
    <dbReference type="NCBI Taxonomy" id="2571221"/>
    <lineage>
        <taxon>Bacteria</taxon>
        <taxon>Pseudomonadati</taxon>
        <taxon>Pseudomonadota</taxon>
        <taxon>Alphaproteobacteria</taxon>
        <taxon>Hyphomicrobiales</taxon>
        <taxon>Stappiaceae</taxon>
        <taxon>Roseibium</taxon>
    </lineage>
</organism>
<dbReference type="GO" id="GO:0046872">
    <property type="term" value="F:metal ion binding"/>
    <property type="evidence" value="ECO:0007669"/>
    <property type="project" value="UniProtKB-KW"/>
</dbReference>
<proteinExistence type="predicted"/>
<keyword evidence="2 6" id="KW-0349">Heme</keyword>
<evidence type="ECO:0000259" key="7">
    <source>
        <dbReference type="PROSITE" id="PS51007"/>
    </source>
</evidence>
<sequence>MNNRIPIAIAGLMLATGLVWRFLAAQPEDEPDFGTPLVEVQVPQLLGEAREGKALFNDSCATCHGANAAGREGVAPPLVHRIYEPGHHGDEAFVLAALRGVRAHHWPFGNMPPVEGITQEEVVKIIAYVRALQKANGIF</sequence>
<dbReference type="EMBL" id="QTKU01000002">
    <property type="protein sequence ID" value="MBS8260415.1"/>
    <property type="molecule type" value="Genomic_DNA"/>
</dbReference>
<dbReference type="PANTHER" id="PTHR37823">
    <property type="entry name" value="CYTOCHROME C-553-LIKE"/>
    <property type="match status" value="1"/>
</dbReference>
<dbReference type="InterPro" id="IPR051811">
    <property type="entry name" value="Cytochrome_c550/c551-like"/>
</dbReference>
<evidence type="ECO:0000256" key="3">
    <source>
        <dbReference type="ARBA" id="ARBA00022723"/>
    </source>
</evidence>
<evidence type="ECO:0000256" key="6">
    <source>
        <dbReference type="PROSITE-ProRule" id="PRU00433"/>
    </source>
</evidence>
<comment type="caution">
    <text evidence="8">The sequence shown here is derived from an EMBL/GenBank/DDBJ whole genome shotgun (WGS) entry which is preliminary data.</text>
</comment>
<dbReference type="InterPro" id="IPR009056">
    <property type="entry name" value="Cyt_c-like_dom"/>
</dbReference>
<dbReference type="GO" id="GO:0009055">
    <property type="term" value="F:electron transfer activity"/>
    <property type="evidence" value="ECO:0007669"/>
    <property type="project" value="InterPro"/>
</dbReference>